<dbReference type="Gene3D" id="3.90.1150.10">
    <property type="entry name" value="Aspartate Aminotransferase, domain 1"/>
    <property type="match status" value="1"/>
</dbReference>
<accession>A0A4R3K4D9</accession>
<sequence>MKYNFDEIIDRKHTSCMNTDGFRQYIFHADETLKFPYTDDEFIRMWIADMEFAAPDCITDAIRQRLDRKIFGYTRIFGDEYYNTFLSWTKKLYDWTFPKENLYTSHGVIPALYELTGYICGPKDKVLIMTPSYAYFKYAAEHNEVEYVCSDLLNQKNDGYYEIDFEDFRGKAEDPAVKLFIFCNPHNPSGRIWSEEELHRVAEICFENGVMIISDEIHCDLIRTGCTHTPLAKLYPDSDQIITCMAPSKTFNTAGLQFSNIIIPNEKVRKCWLKWHNFDENPLSLAGALGAYQGGYDWLMELRKYLDANFAFVQDYLASHLLEAVFRIPEATYLGWVDIGAYVEEGENLPLLFAEGAGVLLEGGNMFVQNSDTYIRLNVACPRSVLEEGMRRICSLLTERRKQARKNCKTK</sequence>
<keyword evidence="4 7" id="KW-0456">Lyase</keyword>
<proteinExistence type="inferred from homology"/>
<protein>
    <recommendedName>
        <fullName evidence="2">cysteine-S-conjugate beta-lyase</fullName>
        <ecNumber evidence="2">4.4.1.13</ecNumber>
    </recommendedName>
</protein>
<dbReference type="InterPro" id="IPR015422">
    <property type="entry name" value="PyrdxlP-dep_Trfase_small"/>
</dbReference>
<dbReference type="GO" id="GO:0047804">
    <property type="term" value="F:cysteine-S-conjugate beta-lyase activity"/>
    <property type="evidence" value="ECO:0007669"/>
    <property type="project" value="UniProtKB-EC"/>
</dbReference>
<dbReference type="AlphaFoldDB" id="A0A4R3K4D9"/>
<dbReference type="SUPFAM" id="SSF53383">
    <property type="entry name" value="PLP-dependent transferases"/>
    <property type="match status" value="1"/>
</dbReference>
<dbReference type="Gene3D" id="3.40.640.10">
    <property type="entry name" value="Type I PLP-dependent aspartate aminotransferase-like (Major domain)"/>
    <property type="match status" value="1"/>
</dbReference>
<dbReference type="InterPro" id="IPR015421">
    <property type="entry name" value="PyrdxlP-dep_Trfase_major"/>
</dbReference>
<evidence type="ECO:0000313" key="7">
    <source>
        <dbReference type="EMBL" id="TCS77535.1"/>
    </source>
</evidence>
<comment type="caution">
    <text evidence="7">The sequence shown here is derived from an EMBL/GenBank/DDBJ whole genome shotgun (WGS) entry which is preliminary data.</text>
</comment>
<reference evidence="7 8" key="1">
    <citation type="submission" date="2019-03" db="EMBL/GenBank/DDBJ databases">
        <title>Genomic Encyclopedia of Type Strains, Phase IV (KMG-IV): sequencing the most valuable type-strain genomes for metagenomic binning, comparative biology and taxonomic classification.</title>
        <authorList>
            <person name="Goeker M."/>
        </authorList>
    </citation>
    <scope>NUCLEOTIDE SEQUENCE [LARGE SCALE GENOMIC DNA]</scope>
    <source>
        <strain evidence="7 8">DSM 29489</strain>
    </source>
</reference>
<organism evidence="7 8">
    <name type="scientific">Muricomes intestini</name>
    <dbReference type="NCBI Taxonomy" id="1796634"/>
    <lineage>
        <taxon>Bacteria</taxon>
        <taxon>Bacillati</taxon>
        <taxon>Bacillota</taxon>
        <taxon>Clostridia</taxon>
        <taxon>Lachnospirales</taxon>
        <taxon>Lachnospiraceae</taxon>
        <taxon>Muricomes</taxon>
    </lineage>
</organism>
<gene>
    <name evidence="7" type="ORF">EDD59_11616</name>
</gene>
<evidence type="ECO:0000256" key="5">
    <source>
        <dbReference type="ARBA" id="ARBA00037974"/>
    </source>
</evidence>
<evidence type="ECO:0000259" key="6">
    <source>
        <dbReference type="Pfam" id="PF00155"/>
    </source>
</evidence>
<dbReference type="GO" id="GO:0030170">
    <property type="term" value="F:pyridoxal phosphate binding"/>
    <property type="evidence" value="ECO:0007669"/>
    <property type="project" value="InterPro"/>
</dbReference>
<dbReference type="InterPro" id="IPR051798">
    <property type="entry name" value="Class-II_PLP-Dep_Aminotrans"/>
</dbReference>
<evidence type="ECO:0000256" key="1">
    <source>
        <dbReference type="ARBA" id="ARBA00001933"/>
    </source>
</evidence>
<dbReference type="Proteomes" id="UP000295726">
    <property type="component" value="Unassembled WGS sequence"/>
</dbReference>
<keyword evidence="8" id="KW-1185">Reference proteome</keyword>
<dbReference type="RefSeq" id="WP_132382005.1">
    <property type="nucleotide sequence ID" value="NZ_DAIUIF010000072.1"/>
</dbReference>
<evidence type="ECO:0000313" key="8">
    <source>
        <dbReference type="Proteomes" id="UP000295726"/>
    </source>
</evidence>
<dbReference type="PANTHER" id="PTHR43525">
    <property type="entry name" value="PROTEIN MALY"/>
    <property type="match status" value="1"/>
</dbReference>
<keyword evidence="3" id="KW-0663">Pyridoxal phosphate</keyword>
<evidence type="ECO:0000256" key="4">
    <source>
        <dbReference type="ARBA" id="ARBA00023239"/>
    </source>
</evidence>
<dbReference type="CDD" id="cd00609">
    <property type="entry name" value="AAT_like"/>
    <property type="match status" value="1"/>
</dbReference>
<dbReference type="Pfam" id="PF00155">
    <property type="entry name" value="Aminotran_1_2"/>
    <property type="match status" value="1"/>
</dbReference>
<feature type="domain" description="Aminotransferase class I/classII large" evidence="6">
    <location>
        <begin position="52"/>
        <end position="393"/>
    </location>
</feature>
<dbReference type="EMBL" id="SLZZ01000016">
    <property type="protein sequence ID" value="TCS77535.1"/>
    <property type="molecule type" value="Genomic_DNA"/>
</dbReference>
<dbReference type="OrthoDB" id="9802872at2"/>
<dbReference type="InterPro" id="IPR004839">
    <property type="entry name" value="Aminotransferase_I/II_large"/>
</dbReference>
<dbReference type="PANTHER" id="PTHR43525:SF1">
    <property type="entry name" value="PROTEIN MALY"/>
    <property type="match status" value="1"/>
</dbReference>
<evidence type="ECO:0000256" key="3">
    <source>
        <dbReference type="ARBA" id="ARBA00022898"/>
    </source>
</evidence>
<comment type="cofactor">
    <cofactor evidence="1">
        <name>pyridoxal 5'-phosphate</name>
        <dbReference type="ChEBI" id="CHEBI:597326"/>
    </cofactor>
</comment>
<name>A0A4R3K4D9_9FIRM</name>
<dbReference type="EC" id="4.4.1.13" evidence="2"/>
<dbReference type="InterPro" id="IPR015424">
    <property type="entry name" value="PyrdxlP-dep_Trfase"/>
</dbReference>
<evidence type="ECO:0000256" key="2">
    <source>
        <dbReference type="ARBA" id="ARBA00012224"/>
    </source>
</evidence>
<comment type="similarity">
    <text evidence="5">Belongs to the class-II pyridoxal-phosphate-dependent aminotransferase family. MalY/PatB cystathionine beta-lyase subfamily.</text>
</comment>